<reference evidence="8 9" key="1">
    <citation type="submission" date="2013-11" db="EMBL/GenBank/DDBJ databases">
        <title>Genome sequencing of Stegodyphus mimosarum.</title>
        <authorList>
            <person name="Bechsgaard J."/>
        </authorList>
    </citation>
    <scope>NUCLEOTIDE SEQUENCE [LARGE SCALE GENOMIC DNA]</scope>
</reference>
<feature type="transmembrane region" description="Helical" evidence="6">
    <location>
        <begin position="188"/>
        <end position="212"/>
    </location>
</feature>
<dbReference type="OrthoDB" id="6134459at2759"/>
<proteinExistence type="predicted"/>
<feature type="non-terminal residue" evidence="8">
    <location>
        <position position="516"/>
    </location>
</feature>
<feature type="region of interest" description="Disordered" evidence="5">
    <location>
        <begin position="497"/>
        <end position="516"/>
    </location>
</feature>
<feature type="compositionally biased region" description="Low complexity" evidence="5">
    <location>
        <begin position="497"/>
        <end position="508"/>
    </location>
</feature>
<protein>
    <submittedName>
        <fullName evidence="8">EGF-like module-containing mucin-like hormone receptor-like 1</fullName>
    </submittedName>
</protein>
<evidence type="ECO:0000256" key="6">
    <source>
        <dbReference type="SAM" id="Phobius"/>
    </source>
</evidence>
<keyword evidence="3 6" id="KW-1133">Transmembrane helix</keyword>
<name>A0A087UPC8_STEMI</name>
<dbReference type="InterPro" id="IPR017981">
    <property type="entry name" value="GPCR_2-like_7TM"/>
</dbReference>
<evidence type="ECO:0000256" key="5">
    <source>
        <dbReference type="SAM" id="MobiDB-lite"/>
    </source>
</evidence>
<sequence>MLASAISLNGFELGINNITSRIFEIHETVDFLTSWCLPEHGGEQKEYWNSDFTLILNENASFRDGNEIIGIYINKTNKYYPKGQFVVDILYKGLQFDQKLVNVSGMAIVCDKKAKLNESCARVLLEKHEYSISKNGSFLIHNSSLSESMIDDTVYEYAENDSVYVCLRSPATKEGDESYYLDMDIVQAYVSFVLSWVSVVAMGIVMLTYCVYSSLRNLPGCNTMNLTFSLLAMQITFLFGQRNNVIGDACKVVAHILHYEILCCFMWMNVMAYDLYRTFGNKTLLNNIRSKGKYVPRYMAYAYGTPVIAIVITSLLDNFLSESNFSPHYGRNNVCWITNKNAAIVFFALPLALIMCINSCFYMLTILSIRNVKHVLYLSDEKSRQRGKSDVFLYMRMAVVIGLTWALAFAAAYVERERLTGRILRYLFIIFNTLQGVFIFIVFVCNRRVFKLYRDSLTEMMTKISKNSASGKASQTLFRIANVMKRSVSSDTVVSTVSNSSNNSNDSTLKVIKETE</sequence>
<feature type="transmembrane region" description="Helical" evidence="6">
    <location>
        <begin position="426"/>
        <end position="445"/>
    </location>
</feature>
<keyword evidence="8" id="KW-0675">Receptor</keyword>
<evidence type="ECO:0000256" key="2">
    <source>
        <dbReference type="ARBA" id="ARBA00022692"/>
    </source>
</evidence>
<dbReference type="InterPro" id="IPR000832">
    <property type="entry name" value="GPCR_2_secretin-like"/>
</dbReference>
<keyword evidence="9" id="KW-1185">Reference proteome</keyword>
<dbReference type="InterPro" id="IPR053231">
    <property type="entry name" value="GPCR_LN-TM7"/>
</dbReference>
<keyword evidence="4 6" id="KW-0472">Membrane</keyword>
<evidence type="ECO:0000256" key="4">
    <source>
        <dbReference type="ARBA" id="ARBA00023136"/>
    </source>
</evidence>
<dbReference type="PROSITE" id="PS50261">
    <property type="entry name" value="G_PROTEIN_RECEP_F2_4"/>
    <property type="match status" value="1"/>
</dbReference>
<dbReference type="GO" id="GO:0016020">
    <property type="term" value="C:membrane"/>
    <property type="evidence" value="ECO:0007669"/>
    <property type="project" value="UniProtKB-SubCell"/>
</dbReference>
<accession>A0A087UPC8</accession>
<evidence type="ECO:0000259" key="7">
    <source>
        <dbReference type="PROSITE" id="PS50261"/>
    </source>
</evidence>
<feature type="transmembrane region" description="Helical" evidence="6">
    <location>
        <begin position="224"/>
        <end position="240"/>
    </location>
</feature>
<evidence type="ECO:0000256" key="1">
    <source>
        <dbReference type="ARBA" id="ARBA00004141"/>
    </source>
</evidence>
<feature type="transmembrane region" description="Helical" evidence="6">
    <location>
        <begin position="252"/>
        <end position="276"/>
    </location>
</feature>
<comment type="subcellular location">
    <subcellularLocation>
        <location evidence="1">Membrane</location>
        <topology evidence="1">Multi-pass membrane protein</topology>
    </subcellularLocation>
</comment>
<dbReference type="Pfam" id="PF00002">
    <property type="entry name" value="7tm_2"/>
    <property type="match status" value="1"/>
</dbReference>
<feature type="transmembrane region" description="Helical" evidence="6">
    <location>
        <begin position="297"/>
        <end position="316"/>
    </location>
</feature>
<dbReference type="STRING" id="407821.A0A087UPC8"/>
<evidence type="ECO:0000313" key="9">
    <source>
        <dbReference type="Proteomes" id="UP000054359"/>
    </source>
</evidence>
<organism evidence="8 9">
    <name type="scientific">Stegodyphus mimosarum</name>
    <name type="common">African social velvet spider</name>
    <dbReference type="NCBI Taxonomy" id="407821"/>
    <lineage>
        <taxon>Eukaryota</taxon>
        <taxon>Metazoa</taxon>
        <taxon>Ecdysozoa</taxon>
        <taxon>Arthropoda</taxon>
        <taxon>Chelicerata</taxon>
        <taxon>Arachnida</taxon>
        <taxon>Araneae</taxon>
        <taxon>Araneomorphae</taxon>
        <taxon>Entelegynae</taxon>
        <taxon>Eresoidea</taxon>
        <taxon>Eresidae</taxon>
        <taxon>Stegodyphus</taxon>
    </lineage>
</organism>
<dbReference type="GO" id="GO:0007166">
    <property type="term" value="P:cell surface receptor signaling pathway"/>
    <property type="evidence" value="ECO:0007669"/>
    <property type="project" value="InterPro"/>
</dbReference>
<gene>
    <name evidence="8" type="ORF">X975_04501</name>
</gene>
<dbReference type="OMA" id="ALIMCIN"/>
<dbReference type="PANTHER" id="PTHR45902">
    <property type="entry name" value="LATROPHILIN RECEPTOR-LIKE PROTEIN A"/>
    <property type="match status" value="1"/>
</dbReference>
<dbReference type="AlphaFoldDB" id="A0A087UPC8"/>
<feature type="transmembrane region" description="Helical" evidence="6">
    <location>
        <begin position="342"/>
        <end position="370"/>
    </location>
</feature>
<evidence type="ECO:0000256" key="3">
    <source>
        <dbReference type="ARBA" id="ARBA00022989"/>
    </source>
</evidence>
<keyword evidence="2 6" id="KW-0812">Transmembrane</keyword>
<dbReference type="Gene3D" id="1.20.1070.10">
    <property type="entry name" value="Rhodopsin 7-helix transmembrane proteins"/>
    <property type="match status" value="1"/>
</dbReference>
<feature type="transmembrane region" description="Helical" evidence="6">
    <location>
        <begin position="391"/>
        <end position="414"/>
    </location>
</feature>
<dbReference type="GO" id="GO:0004930">
    <property type="term" value="F:G protein-coupled receptor activity"/>
    <property type="evidence" value="ECO:0007669"/>
    <property type="project" value="InterPro"/>
</dbReference>
<feature type="domain" description="G-protein coupled receptors family 2 profile 2" evidence="7">
    <location>
        <begin position="187"/>
        <end position="447"/>
    </location>
</feature>
<dbReference type="CDD" id="cd15039">
    <property type="entry name" value="7tmB3_Methuselah-like"/>
    <property type="match status" value="1"/>
</dbReference>
<dbReference type="InterPro" id="IPR022343">
    <property type="entry name" value="GCR1-cAMP_receptor"/>
</dbReference>
<dbReference type="PANTHER" id="PTHR45902:SF3">
    <property type="entry name" value="G-PROTEIN COUPLED RECEPTORS FAMILY 2 PROFILE 2 DOMAIN-CONTAINING PROTEIN"/>
    <property type="match status" value="1"/>
</dbReference>
<dbReference type="PRINTS" id="PR02001">
    <property type="entry name" value="GCR1CAMPR"/>
</dbReference>
<dbReference type="Proteomes" id="UP000054359">
    <property type="component" value="Unassembled WGS sequence"/>
</dbReference>
<dbReference type="EMBL" id="KK120853">
    <property type="protein sequence ID" value="KFM79217.1"/>
    <property type="molecule type" value="Genomic_DNA"/>
</dbReference>
<evidence type="ECO:0000313" key="8">
    <source>
        <dbReference type="EMBL" id="KFM79217.1"/>
    </source>
</evidence>